<accession>A0A1W1V1F0</accession>
<name>A0A1W1V1F0_9BACT</name>
<reference evidence="2 3" key="1">
    <citation type="submission" date="2017-04" db="EMBL/GenBank/DDBJ databases">
        <authorList>
            <person name="Afonso C.L."/>
            <person name="Miller P.J."/>
            <person name="Scott M.A."/>
            <person name="Spackman E."/>
            <person name="Goraichik I."/>
            <person name="Dimitrov K.M."/>
            <person name="Suarez D.L."/>
            <person name="Swayne D.E."/>
        </authorList>
    </citation>
    <scope>NUCLEOTIDE SEQUENCE [LARGE SCALE GENOMIC DNA]</scope>
    <source>
        <strain evidence="2 3">DSM 11622</strain>
    </source>
</reference>
<feature type="transmembrane region" description="Helical" evidence="1">
    <location>
        <begin position="138"/>
        <end position="158"/>
    </location>
</feature>
<keyword evidence="1" id="KW-0812">Transmembrane</keyword>
<dbReference type="Proteomes" id="UP000192266">
    <property type="component" value="Unassembled WGS sequence"/>
</dbReference>
<feature type="transmembrane region" description="Helical" evidence="1">
    <location>
        <begin position="331"/>
        <end position="351"/>
    </location>
</feature>
<evidence type="ECO:0000313" key="3">
    <source>
        <dbReference type="Proteomes" id="UP000192266"/>
    </source>
</evidence>
<evidence type="ECO:0000313" key="2">
    <source>
        <dbReference type="EMBL" id="SMB87150.1"/>
    </source>
</evidence>
<feature type="transmembrane region" description="Helical" evidence="1">
    <location>
        <begin position="164"/>
        <end position="185"/>
    </location>
</feature>
<dbReference type="OrthoDB" id="870216at2"/>
<dbReference type="RefSeq" id="WP_084443999.1">
    <property type="nucleotide sequence ID" value="NZ_FWWW01000047.1"/>
</dbReference>
<feature type="transmembrane region" description="Helical" evidence="1">
    <location>
        <begin position="279"/>
        <end position="298"/>
    </location>
</feature>
<keyword evidence="3" id="KW-1185">Reference proteome</keyword>
<keyword evidence="1" id="KW-0472">Membrane</keyword>
<feature type="transmembrane region" description="Helical" evidence="1">
    <location>
        <begin position="64"/>
        <end position="85"/>
    </location>
</feature>
<feature type="transmembrane region" description="Helical" evidence="1">
    <location>
        <begin position="105"/>
        <end position="131"/>
    </location>
</feature>
<feature type="transmembrane region" description="Helical" evidence="1">
    <location>
        <begin position="398"/>
        <end position="415"/>
    </location>
</feature>
<feature type="transmembrane region" description="Helical" evidence="1">
    <location>
        <begin position="421"/>
        <end position="438"/>
    </location>
</feature>
<sequence>MADQPKLGHFLPYLLRRRLLSVIWPAAGEERAVSTLLLGMGLLYGGLFGAVCNSDMKMATLQRFLLGLNSILFISTLLIDFVPAFRAVQRPLPEHFPVSGRVNLVAAFLLDFISLRRLSLILGLLLALVIAQRLRLEIGLSLLLILSATAASFNLRLLLSLGRWRHPVVVLHLISLAVAGVWLALPNAPYHAALGGVMALVPWALWGVQFWWLGNMFNARYLVAAGAPDKPIRLLARLAPESKAYLLKAWMPLLVSLLLKLVLMGLCSEMELIKADGTMRTNGVFYVAFLPVLSFTYINNNLFGYLMPLVANEIQRIGLTLRVLKLYLRLALPVVLTDCLISAVLLLVLFPSSMWDMLWLLPLSVGALMSVGLWASFCHAKPVKKTKELSAMRNNTSQLMSAASVLLAAGLWFLPWWWVRVALVVLLMASVWPLVGRIRRNEGSLRRQLWSAIGA</sequence>
<dbReference type="EMBL" id="FWWW01000047">
    <property type="protein sequence ID" value="SMB87150.1"/>
    <property type="molecule type" value="Genomic_DNA"/>
</dbReference>
<feature type="transmembrane region" description="Helical" evidence="1">
    <location>
        <begin position="192"/>
        <end position="212"/>
    </location>
</feature>
<keyword evidence="1" id="KW-1133">Transmembrane helix</keyword>
<organism evidence="2 3">
    <name type="scientific">Hymenobacter roseosalivarius DSM 11622</name>
    <dbReference type="NCBI Taxonomy" id="645990"/>
    <lineage>
        <taxon>Bacteria</taxon>
        <taxon>Pseudomonadati</taxon>
        <taxon>Bacteroidota</taxon>
        <taxon>Cytophagia</taxon>
        <taxon>Cytophagales</taxon>
        <taxon>Hymenobacteraceae</taxon>
        <taxon>Hymenobacter</taxon>
    </lineage>
</organism>
<dbReference type="AlphaFoldDB" id="A0A1W1V1F0"/>
<feature type="transmembrane region" description="Helical" evidence="1">
    <location>
        <begin position="32"/>
        <end position="52"/>
    </location>
</feature>
<gene>
    <name evidence="2" type="ORF">SAMN00120144_1489</name>
</gene>
<dbReference type="STRING" id="645990.SAMN00120144_1489"/>
<evidence type="ECO:0000256" key="1">
    <source>
        <dbReference type="SAM" id="Phobius"/>
    </source>
</evidence>
<protein>
    <submittedName>
        <fullName evidence="2">Uncharacterized protein</fullName>
    </submittedName>
</protein>
<proteinExistence type="predicted"/>
<feature type="transmembrane region" description="Helical" evidence="1">
    <location>
        <begin position="357"/>
        <end position="377"/>
    </location>
</feature>